<keyword evidence="2" id="KW-0808">Transferase</keyword>
<proteinExistence type="predicted"/>
<reference evidence="3" key="1">
    <citation type="submission" date="2014-09" db="EMBL/GenBank/DDBJ databases">
        <authorList>
            <person name="Mudge J."/>
            <person name="Ramaraj T."/>
            <person name="Lindquist I.E."/>
            <person name="Bharti A.K."/>
            <person name="Sundararajan A."/>
            <person name="Cameron C.T."/>
            <person name="Woodward J.E."/>
            <person name="May G.D."/>
            <person name="Brubaker C."/>
            <person name="Broadhvest J."/>
            <person name="Wilkins T.A."/>
        </authorList>
    </citation>
    <scope>NUCLEOTIDE SEQUENCE</scope>
    <source>
        <strain evidence="3">cv. AKA8401</strain>
    </source>
</reference>
<organism evidence="2 3">
    <name type="scientific">Gossypium arboreum</name>
    <name type="common">Tree cotton</name>
    <name type="synonym">Gossypium nanking</name>
    <dbReference type="NCBI Taxonomy" id="29729"/>
    <lineage>
        <taxon>Eukaryota</taxon>
        <taxon>Viridiplantae</taxon>
        <taxon>Streptophyta</taxon>
        <taxon>Embryophyta</taxon>
        <taxon>Tracheophyta</taxon>
        <taxon>Spermatophyta</taxon>
        <taxon>Magnoliopsida</taxon>
        <taxon>eudicotyledons</taxon>
        <taxon>Gunneridae</taxon>
        <taxon>Pentapetalae</taxon>
        <taxon>rosids</taxon>
        <taxon>malvids</taxon>
        <taxon>Malvales</taxon>
        <taxon>Malvaceae</taxon>
        <taxon>Malvoideae</taxon>
        <taxon>Gossypium</taxon>
    </lineage>
</organism>
<gene>
    <name evidence="2" type="ORF">F383_18614</name>
</gene>
<keyword evidence="3" id="KW-1185">Reference proteome</keyword>
<evidence type="ECO:0000313" key="3">
    <source>
        <dbReference type="Proteomes" id="UP000032142"/>
    </source>
</evidence>
<dbReference type="GO" id="GO:0016301">
    <property type="term" value="F:kinase activity"/>
    <property type="evidence" value="ECO:0007669"/>
    <property type="project" value="UniProtKB-KW"/>
</dbReference>
<evidence type="ECO:0000313" key="2">
    <source>
        <dbReference type="EMBL" id="KHG12502.1"/>
    </source>
</evidence>
<feature type="region of interest" description="Disordered" evidence="1">
    <location>
        <begin position="1"/>
        <end position="22"/>
    </location>
</feature>
<dbReference type="EMBL" id="KN397789">
    <property type="protein sequence ID" value="KHG12502.1"/>
    <property type="molecule type" value="Genomic_DNA"/>
</dbReference>
<name>A0A0B0NIM1_GOSAR</name>
<dbReference type="AlphaFoldDB" id="A0A0B0NIM1"/>
<protein>
    <submittedName>
        <fullName evidence="2">Inhibitor of nuclear factor kappa-B kinase subunit beta</fullName>
    </submittedName>
</protein>
<dbReference type="Proteomes" id="UP000032142">
    <property type="component" value="Unassembled WGS sequence"/>
</dbReference>
<sequence length="92" mass="10405">MFLQIEKGKKKWRRGRGGDDAHSVSVLANFGVHRRSTPPLLPPPWNQSETPKTQVQGVWGQLWHTARCCGVMHEGVVAAHLGFLQLFQFWAT</sequence>
<keyword evidence="2" id="KW-0418">Kinase</keyword>
<accession>A0A0B0NIM1</accession>
<evidence type="ECO:0000256" key="1">
    <source>
        <dbReference type="SAM" id="MobiDB-lite"/>
    </source>
</evidence>